<dbReference type="InterPro" id="IPR021137">
    <property type="entry name" value="Ribosomal_bL35-like"/>
</dbReference>
<evidence type="ECO:0000256" key="4">
    <source>
        <dbReference type="ARBA" id="ARBA00035486"/>
    </source>
</evidence>
<organism evidence="6 7">
    <name type="scientific">Limnoglobus roseus</name>
    <dbReference type="NCBI Taxonomy" id="2598579"/>
    <lineage>
        <taxon>Bacteria</taxon>
        <taxon>Pseudomonadati</taxon>
        <taxon>Planctomycetota</taxon>
        <taxon>Planctomycetia</taxon>
        <taxon>Gemmatales</taxon>
        <taxon>Gemmataceae</taxon>
        <taxon>Limnoglobus</taxon>
    </lineage>
</organism>
<keyword evidence="2 5" id="KW-0689">Ribosomal protein</keyword>
<evidence type="ECO:0000256" key="5">
    <source>
        <dbReference type="RuleBase" id="RU000568"/>
    </source>
</evidence>
<reference evidence="7" key="1">
    <citation type="submission" date="2019-08" db="EMBL/GenBank/DDBJ databases">
        <title>Limnoglobus roseus gen. nov., sp. nov., a novel freshwater planctomycete with a giant genome from the family Gemmataceae.</title>
        <authorList>
            <person name="Kulichevskaya I.S."/>
            <person name="Naumoff D.G."/>
            <person name="Miroshnikov K."/>
            <person name="Ivanova A."/>
            <person name="Philippov D.A."/>
            <person name="Hakobyan A."/>
            <person name="Rijpstra I.C."/>
            <person name="Sinninghe Damste J.S."/>
            <person name="Liesack W."/>
            <person name="Dedysh S.N."/>
        </authorList>
    </citation>
    <scope>NUCLEOTIDE SEQUENCE [LARGE SCALE GENOMIC DNA]</scope>
    <source>
        <strain evidence="7">PX52</strain>
    </source>
</reference>
<dbReference type="Gene3D" id="4.10.410.60">
    <property type="match status" value="1"/>
</dbReference>
<evidence type="ECO:0000256" key="3">
    <source>
        <dbReference type="ARBA" id="ARBA00023274"/>
    </source>
</evidence>
<dbReference type="InterPro" id="IPR037229">
    <property type="entry name" value="Ribosomal_bL35_sf"/>
</dbReference>
<evidence type="ECO:0000313" key="7">
    <source>
        <dbReference type="Proteomes" id="UP000324974"/>
    </source>
</evidence>
<dbReference type="RefSeq" id="WP_149108662.1">
    <property type="nucleotide sequence ID" value="NZ_CP042425.1"/>
</dbReference>
<dbReference type="InterPro" id="IPR001706">
    <property type="entry name" value="Ribosomal_bL35"/>
</dbReference>
<dbReference type="PRINTS" id="PR00064">
    <property type="entry name" value="RIBOSOMALL35"/>
</dbReference>
<dbReference type="EMBL" id="CP042425">
    <property type="protein sequence ID" value="QEL13714.1"/>
    <property type="molecule type" value="Genomic_DNA"/>
</dbReference>
<protein>
    <recommendedName>
        <fullName evidence="4 5">50S ribosomal protein L35</fullName>
    </recommendedName>
</protein>
<dbReference type="InterPro" id="IPR018265">
    <property type="entry name" value="Ribosomal_bL35_CS"/>
</dbReference>
<evidence type="ECO:0000313" key="6">
    <source>
        <dbReference type="EMBL" id="QEL13714.1"/>
    </source>
</evidence>
<accession>A0A5C1A9C7</accession>
<keyword evidence="7" id="KW-1185">Reference proteome</keyword>
<dbReference type="GO" id="GO:1990904">
    <property type="term" value="C:ribonucleoprotein complex"/>
    <property type="evidence" value="ECO:0007669"/>
    <property type="project" value="UniProtKB-KW"/>
</dbReference>
<name>A0A5C1A9C7_9BACT</name>
<dbReference type="OrthoDB" id="287460at2"/>
<dbReference type="Pfam" id="PF01632">
    <property type="entry name" value="Ribosomal_L35p"/>
    <property type="match status" value="1"/>
</dbReference>
<dbReference type="SUPFAM" id="SSF143034">
    <property type="entry name" value="L35p-like"/>
    <property type="match status" value="1"/>
</dbReference>
<proteinExistence type="inferred from homology"/>
<dbReference type="PROSITE" id="PS00936">
    <property type="entry name" value="RIBOSOMAL_L35"/>
    <property type="match status" value="1"/>
</dbReference>
<dbReference type="Proteomes" id="UP000324974">
    <property type="component" value="Chromosome"/>
</dbReference>
<keyword evidence="3 5" id="KW-0687">Ribonucleoprotein</keyword>
<dbReference type="GO" id="GO:0003735">
    <property type="term" value="F:structural constituent of ribosome"/>
    <property type="evidence" value="ECO:0007669"/>
    <property type="project" value="InterPro"/>
</dbReference>
<gene>
    <name evidence="6" type="ORF">PX52LOC_00572</name>
</gene>
<dbReference type="GO" id="GO:0005840">
    <property type="term" value="C:ribosome"/>
    <property type="evidence" value="ECO:0007669"/>
    <property type="project" value="UniProtKB-KW"/>
</dbReference>
<comment type="similarity">
    <text evidence="1 5">Belongs to the bacterial ribosomal protein bL35 family.</text>
</comment>
<dbReference type="AlphaFoldDB" id="A0A5C1A9C7"/>
<evidence type="ECO:0000256" key="1">
    <source>
        <dbReference type="ARBA" id="ARBA00006598"/>
    </source>
</evidence>
<dbReference type="KEGG" id="lrs:PX52LOC_00572"/>
<dbReference type="GO" id="GO:0006412">
    <property type="term" value="P:translation"/>
    <property type="evidence" value="ECO:0007669"/>
    <property type="project" value="InterPro"/>
</dbReference>
<evidence type="ECO:0000256" key="2">
    <source>
        <dbReference type="ARBA" id="ARBA00022980"/>
    </source>
</evidence>
<sequence>MAKKNKTNKSVLKRIKRTATGKLKHGICGKRHLNAHFNAKQRRQLRGTAITTGAIVKKYLIAMGEY</sequence>